<feature type="domain" description="ABC1 atypical kinase-like" evidence="2">
    <location>
        <begin position="74"/>
        <end position="299"/>
    </location>
</feature>
<gene>
    <name evidence="3" type="ORF">AQUCO_01100473v1</name>
</gene>
<evidence type="ECO:0000313" key="3">
    <source>
        <dbReference type="EMBL" id="PIA51634.1"/>
    </source>
</evidence>
<protein>
    <recommendedName>
        <fullName evidence="2">ABC1 atypical kinase-like domain-containing protein</fullName>
    </recommendedName>
</protein>
<sequence>MIKRVVYLAYLFSPTLVMAPWADSYGVEYKKLWLRNFRVALEKAGSAFILLGQWAATRPDIFPRDLCNELSNIQTKLPEHGFAYTEKAIMEAFNCKLHELFDDFEKVPIASGIITQVHRATLKYESSSGGKQKMIKPTVVAVKIRHPDIVESSFAHIMNNCMLDKNLQQFAVYINTQLNLSSRAKELSRFSHKFRNFEFASFTKPILVHPTVLVGTYEQGKSVACYNEASNATRTYIILCVTEALLKMIMVNQSIHAGVHPGNIIVRKKWAVSHVSFLDVGMTAELSNDETFFVRKLVRGVYYNYLSFSDAFIEDVEKAFASWKTEEVRVDCLERMHRLFEIMRYHKVDMDENVRLGVTTVMALQAWQQIEDTCIILWSSIDSSDFCGYKLSWQKET</sequence>
<keyword evidence="1" id="KW-0732">Signal</keyword>
<reference evidence="3 4" key="1">
    <citation type="submission" date="2017-09" db="EMBL/GenBank/DDBJ databases">
        <title>WGS assembly of Aquilegia coerulea Goldsmith.</title>
        <authorList>
            <person name="Hodges S."/>
            <person name="Kramer E."/>
            <person name="Nordborg M."/>
            <person name="Tomkins J."/>
            <person name="Borevitz J."/>
            <person name="Derieg N."/>
            <person name="Yan J."/>
            <person name="Mihaltcheva S."/>
            <person name="Hayes R.D."/>
            <person name="Rokhsar D."/>
        </authorList>
    </citation>
    <scope>NUCLEOTIDE SEQUENCE [LARGE SCALE GENOMIC DNA]</scope>
    <source>
        <strain evidence="4">cv. Goldsmith</strain>
    </source>
</reference>
<feature type="chain" id="PRO_5013801258" description="ABC1 atypical kinase-like domain-containing protein" evidence="1">
    <location>
        <begin position="25"/>
        <end position="397"/>
    </location>
</feature>
<feature type="signal peptide" evidence="1">
    <location>
        <begin position="1"/>
        <end position="24"/>
    </location>
</feature>
<name>A0A2G5E7B6_AQUCA</name>
<dbReference type="InterPro" id="IPR011009">
    <property type="entry name" value="Kinase-like_dom_sf"/>
</dbReference>
<dbReference type="Proteomes" id="UP000230069">
    <property type="component" value="Unassembled WGS sequence"/>
</dbReference>
<keyword evidence="4" id="KW-1185">Reference proteome</keyword>
<evidence type="ECO:0000259" key="2">
    <source>
        <dbReference type="Pfam" id="PF03109"/>
    </source>
</evidence>
<evidence type="ECO:0000256" key="1">
    <source>
        <dbReference type="SAM" id="SignalP"/>
    </source>
</evidence>
<dbReference type="AlphaFoldDB" id="A0A2G5E7B6"/>
<dbReference type="PANTHER" id="PTHR45890">
    <property type="entry name" value="AARF DOMAIN CONTAINING KINASE 2 (PREDICTED)"/>
    <property type="match status" value="1"/>
</dbReference>
<dbReference type="EMBL" id="KZ305028">
    <property type="protein sequence ID" value="PIA51634.1"/>
    <property type="molecule type" value="Genomic_DNA"/>
</dbReference>
<evidence type="ECO:0000313" key="4">
    <source>
        <dbReference type="Proteomes" id="UP000230069"/>
    </source>
</evidence>
<dbReference type="InParanoid" id="A0A2G5E7B6"/>
<proteinExistence type="predicted"/>
<organism evidence="3 4">
    <name type="scientific">Aquilegia coerulea</name>
    <name type="common">Rocky mountain columbine</name>
    <dbReference type="NCBI Taxonomy" id="218851"/>
    <lineage>
        <taxon>Eukaryota</taxon>
        <taxon>Viridiplantae</taxon>
        <taxon>Streptophyta</taxon>
        <taxon>Embryophyta</taxon>
        <taxon>Tracheophyta</taxon>
        <taxon>Spermatophyta</taxon>
        <taxon>Magnoliopsida</taxon>
        <taxon>Ranunculales</taxon>
        <taxon>Ranunculaceae</taxon>
        <taxon>Thalictroideae</taxon>
        <taxon>Aquilegia</taxon>
    </lineage>
</organism>
<dbReference type="SUPFAM" id="SSF56112">
    <property type="entry name" value="Protein kinase-like (PK-like)"/>
    <property type="match status" value="1"/>
</dbReference>
<dbReference type="PANTHER" id="PTHR45890:SF1">
    <property type="entry name" value="AARF DOMAIN CONTAINING KINASE 2"/>
    <property type="match status" value="1"/>
</dbReference>
<dbReference type="OrthoDB" id="1290869at2759"/>
<dbReference type="STRING" id="218851.A0A2G5E7B6"/>
<accession>A0A2G5E7B6</accession>
<dbReference type="Pfam" id="PF03109">
    <property type="entry name" value="ABC1"/>
    <property type="match status" value="1"/>
</dbReference>
<dbReference type="InterPro" id="IPR052402">
    <property type="entry name" value="ADCK_kinase"/>
</dbReference>
<dbReference type="InterPro" id="IPR004147">
    <property type="entry name" value="ABC1_dom"/>
</dbReference>